<sequence>SLHGGDPAGYGVYGVMGNIGTKAYKGDNFVIMANVAPTNPQTIFPVDWFYGGTMNFYIPHVDYTDLLSMMVSGSELALAATVKIWLDEPLPCDIAATVFSECHPSPYLNIGYNPTALLSAVVVNHVELVTGEYFWGQTRGPCYV</sequence>
<feature type="non-terminal residue" evidence="1">
    <location>
        <position position="1"/>
    </location>
</feature>
<reference evidence="1" key="1">
    <citation type="journal article" date="2014" name="Front. Microbiol.">
        <title>High frequency of phylogenetically diverse reductive dehalogenase-homologous genes in deep subseafloor sedimentary metagenomes.</title>
        <authorList>
            <person name="Kawai M."/>
            <person name="Futagami T."/>
            <person name="Toyoda A."/>
            <person name="Takaki Y."/>
            <person name="Nishi S."/>
            <person name="Hori S."/>
            <person name="Arai W."/>
            <person name="Tsubouchi T."/>
            <person name="Morono Y."/>
            <person name="Uchiyama I."/>
            <person name="Ito T."/>
            <person name="Fujiyama A."/>
            <person name="Inagaki F."/>
            <person name="Takami H."/>
        </authorList>
    </citation>
    <scope>NUCLEOTIDE SEQUENCE</scope>
    <source>
        <strain evidence="1">Expedition CK06-06</strain>
    </source>
</reference>
<gene>
    <name evidence="1" type="ORF">S03H2_69255</name>
</gene>
<organism evidence="1">
    <name type="scientific">marine sediment metagenome</name>
    <dbReference type="NCBI Taxonomy" id="412755"/>
    <lineage>
        <taxon>unclassified sequences</taxon>
        <taxon>metagenomes</taxon>
        <taxon>ecological metagenomes</taxon>
    </lineage>
</organism>
<comment type="caution">
    <text evidence="1">The sequence shown here is derived from an EMBL/GenBank/DDBJ whole genome shotgun (WGS) entry which is preliminary data.</text>
</comment>
<name>X1KQM2_9ZZZZ</name>
<feature type="non-terminal residue" evidence="1">
    <location>
        <position position="144"/>
    </location>
</feature>
<accession>X1KQM2</accession>
<dbReference type="EMBL" id="BARU01045716">
    <property type="protein sequence ID" value="GAH95940.1"/>
    <property type="molecule type" value="Genomic_DNA"/>
</dbReference>
<evidence type="ECO:0000313" key="1">
    <source>
        <dbReference type="EMBL" id="GAH95940.1"/>
    </source>
</evidence>
<protein>
    <submittedName>
        <fullName evidence="1">Uncharacterized protein</fullName>
    </submittedName>
</protein>
<dbReference type="AlphaFoldDB" id="X1KQM2"/>
<proteinExistence type="predicted"/>